<dbReference type="EMBL" id="JACHGN010000007">
    <property type="protein sequence ID" value="MBB5133820.1"/>
    <property type="molecule type" value="Genomic_DNA"/>
</dbReference>
<dbReference type="Proteomes" id="UP000578449">
    <property type="component" value="Unassembled WGS sequence"/>
</dbReference>
<feature type="region of interest" description="Disordered" evidence="1">
    <location>
        <begin position="120"/>
        <end position="141"/>
    </location>
</feature>
<dbReference type="Pfam" id="PF00353">
    <property type="entry name" value="HemolysinCabind"/>
    <property type="match status" value="1"/>
</dbReference>
<name>A0A840P8Q6_9ACTN</name>
<dbReference type="InterPro" id="IPR018511">
    <property type="entry name" value="Hemolysin-typ_Ca-bd_CS"/>
</dbReference>
<protein>
    <submittedName>
        <fullName evidence="3">Ca2+-binding RTX toxin-like protein</fullName>
    </submittedName>
</protein>
<feature type="chain" id="PRO_5032910905" evidence="2">
    <location>
        <begin position="26"/>
        <end position="171"/>
    </location>
</feature>
<dbReference type="PROSITE" id="PS00330">
    <property type="entry name" value="HEMOLYSIN_CALCIUM"/>
    <property type="match status" value="2"/>
</dbReference>
<dbReference type="InterPro" id="IPR011049">
    <property type="entry name" value="Serralysin-like_metalloprot_C"/>
</dbReference>
<dbReference type="RefSeq" id="WP_185050788.1">
    <property type="nucleotide sequence ID" value="NZ_BAABIX010000073.1"/>
</dbReference>
<dbReference type="GO" id="GO:0005509">
    <property type="term" value="F:calcium ion binding"/>
    <property type="evidence" value="ECO:0007669"/>
    <property type="project" value="InterPro"/>
</dbReference>
<dbReference type="InterPro" id="IPR001343">
    <property type="entry name" value="Hemolysn_Ca-bd"/>
</dbReference>
<evidence type="ECO:0000313" key="4">
    <source>
        <dbReference type="Proteomes" id="UP000578449"/>
    </source>
</evidence>
<accession>A0A840P8Q6</accession>
<evidence type="ECO:0000256" key="2">
    <source>
        <dbReference type="SAM" id="SignalP"/>
    </source>
</evidence>
<feature type="signal peptide" evidence="2">
    <location>
        <begin position="1"/>
        <end position="25"/>
    </location>
</feature>
<proteinExistence type="predicted"/>
<evidence type="ECO:0000313" key="3">
    <source>
        <dbReference type="EMBL" id="MBB5133820.1"/>
    </source>
</evidence>
<sequence length="171" mass="16832">MSRARHALTALVLSAAALTTATALAAPAYAVGGATVSVQSGIMIVQGTAESDTIEINPVSGGVSVSAPASQRVTPSTGCFTVTPSKVTCTGVSSIQVNLFGGDDNGNNNTSLPTIMAGSLGGDTLSGGDGRDDLRGGRGNDVLDGSGGIDVIDGGLDIDTCTGESEVNCER</sequence>
<keyword evidence="4" id="KW-1185">Reference proteome</keyword>
<comment type="caution">
    <text evidence="3">The sequence shown here is derived from an EMBL/GenBank/DDBJ whole genome shotgun (WGS) entry which is preliminary data.</text>
</comment>
<dbReference type="SUPFAM" id="SSF51120">
    <property type="entry name" value="beta-Roll"/>
    <property type="match status" value="1"/>
</dbReference>
<dbReference type="Gene3D" id="2.150.10.10">
    <property type="entry name" value="Serralysin-like metalloprotease, C-terminal"/>
    <property type="match status" value="1"/>
</dbReference>
<reference evidence="3 4" key="1">
    <citation type="submission" date="2020-08" db="EMBL/GenBank/DDBJ databases">
        <title>Genomic Encyclopedia of Type Strains, Phase IV (KMG-IV): sequencing the most valuable type-strain genomes for metagenomic binning, comparative biology and taxonomic classification.</title>
        <authorList>
            <person name="Goeker M."/>
        </authorList>
    </citation>
    <scope>NUCLEOTIDE SEQUENCE [LARGE SCALE GENOMIC DNA]</scope>
    <source>
        <strain evidence="3 4">DSM 45615</strain>
    </source>
</reference>
<organism evidence="3 4">
    <name type="scientific">Thermocatellispora tengchongensis</name>
    <dbReference type="NCBI Taxonomy" id="1073253"/>
    <lineage>
        <taxon>Bacteria</taxon>
        <taxon>Bacillati</taxon>
        <taxon>Actinomycetota</taxon>
        <taxon>Actinomycetes</taxon>
        <taxon>Streptosporangiales</taxon>
        <taxon>Streptosporangiaceae</taxon>
        <taxon>Thermocatellispora</taxon>
    </lineage>
</organism>
<keyword evidence="2" id="KW-0732">Signal</keyword>
<feature type="compositionally biased region" description="Basic and acidic residues" evidence="1">
    <location>
        <begin position="129"/>
        <end position="138"/>
    </location>
</feature>
<gene>
    <name evidence="3" type="ORF">HNP84_003546</name>
</gene>
<evidence type="ECO:0000256" key="1">
    <source>
        <dbReference type="SAM" id="MobiDB-lite"/>
    </source>
</evidence>
<dbReference type="AlphaFoldDB" id="A0A840P8Q6"/>